<keyword evidence="1" id="KW-0489">Methyltransferase</keyword>
<organism evidence="4 5">
    <name type="scientific">Pseudidiomarina salinarum</name>
    <dbReference type="NCBI Taxonomy" id="435908"/>
    <lineage>
        <taxon>Bacteria</taxon>
        <taxon>Pseudomonadati</taxon>
        <taxon>Pseudomonadota</taxon>
        <taxon>Gammaproteobacteria</taxon>
        <taxon>Alteromonadales</taxon>
        <taxon>Idiomarinaceae</taxon>
        <taxon>Pseudidiomarina</taxon>
    </lineage>
</organism>
<dbReference type="PANTHER" id="PTHR43397:SF1">
    <property type="entry name" value="ERGOTHIONEINE BIOSYNTHESIS PROTEIN 1"/>
    <property type="match status" value="1"/>
</dbReference>
<keyword evidence="5" id="KW-1185">Reference proteome</keyword>
<dbReference type="PIRSF" id="PIRSF018005">
    <property type="entry name" value="UCP018005"/>
    <property type="match status" value="1"/>
</dbReference>
<dbReference type="InterPro" id="IPR029063">
    <property type="entry name" value="SAM-dependent_MTases_sf"/>
</dbReference>
<dbReference type="GO" id="GO:0032259">
    <property type="term" value="P:methylation"/>
    <property type="evidence" value="ECO:0007669"/>
    <property type="project" value="UniProtKB-KW"/>
</dbReference>
<evidence type="ECO:0000256" key="2">
    <source>
        <dbReference type="ARBA" id="ARBA00022679"/>
    </source>
</evidence>
<dbReference type="SUPFAM" id="SSF53335">
    <property type="entry name" value="S-adenosyl-L-methionine-dependent methyltransferases"/>
    <property type="match status" value="1"/>
</dbReference>
<dbReference type="STRING" id="435908.IDSA_06055"/>
<evidence type="ECO:0000313" key="5">
    <source>
        <dbReference type="Proteomes" id="UP000054363"/>
    </source>
</evidence>
<protein>
    <recommendedName>
        <fullName evidence="3">Histidine-specific methyltransferase SAM-dependent domain-containing protein</fullName>
    </recommendedName>
</protein>
<dbReference type="OrthoDB" id="5289726at2"/>
<keyword evidence="2" id="KW-0808">Transferase</keyword>
<comment type="caution">
    <text evidence="4">The sequence shown here is derived from an EMBL/GenBank/DDBJ whole genome shotgun (WGS) entry which is preliminary data.</text>
</comment>
<dbReference type="Gene3D" id="3.40.50.150">
    <property type="entry name" value="Vaccinia Virus protein VP39"/>
    <property type="match status" value="1"/>
</dbReference>
<feature type="domain" description="Histidine-specific methyltransferase SAM-dependent" evidence="3">
    <location>
        <begin position="21"/>
        <end position="321"/>
    </location>
</feature>
<evidence type="ECO:0000256" key="1">
    <source>
        <dbReference type="ARBA" id="ARBA00022603"/>
    </source>
</evidence>
<reference evidence="4 5" key="1">
    <citation type="submission" date="2014-06" db="EMBL/GenBank/DDBJ databases">
        <title>The draft genome sequence of Idiomarina salinarum ISL-52.</title>
        <authorList>
            <person name="Du J."/>
            <person name="Shao Z."/>
        </authorList>
    </citation>
    <scope>NUCLEOTIDE SEQUENCE [LARGE SCALE GENOMIC DNA]</scope>
    <source>
        <strain evidence="4 5">ISL-52</strain>
    </source>
</reference>
<dbReference type="InterPro" id="IPR017804">
    <property type="entry name" value="MeTrfase_EgtD-like"/>
</dbReference>
<gene>
    <name evidence="4" type="ORF">IDSA_06055</name>
</gene>
<dbReference type="EMBL" id="JPER01000002">
    <property type="protein sequence ID" value="KFZ31043.1"/>
    <property type="molecule type" value="Genomic_DNA"/>
</dbReference>
<evidence type="ECO:0000259" key="3">
    <source>
        <dbReference type="Pfam" id="PF10017"/>
    </source>
</evidence>
<dbReference type="NCBIfam" id="TIGR03438">
    <property type="entry name" value="egtD_ergothio"/>
    <property type="match status" value="1"/>
</dbReference>
<dbReference type="Proteomes" id="UP000054363">
    <property type="component" value="Unassembled WGS sequence"/>
</dbReference>
<dbReference type="InterPro" id="IPR019257">
    <property type="entry name" value="MeTrfase_dom"/>
</dbReference>
<name>A0A094L8A5_9GAMM</name>
<evidence type="ECO:0000313" key="4">
    <source>
        <dbReference type="EMBL" id="KFZ31043.1"/>
    </source>
</evidence>
<dbReference type="RefSeq" id="WP_034775094.1">
    <property type="nucleotide sequence ID" value="NZ_JPER01000002.1"/>
</dbReference>
<dbReference type="InterPro" id="IPR051128">
    <property type="entry name" value="EgtD_Methyltrsf_superfamily"/>
</dbReference>
<dbReference type="AlphaFoldDB" id="A0A094L8A5"/>
<proteinExistence type="predicted"/>
<dbReference type="InterPro" id="IPR035094">
    <property type="entry name" value="EgtD"/>
</dbReference>
<dbReference type="PANTHER" id="PTHR43397">
    <property type="entry name" value="ERGOTHIONEINE BIOSYNTHESIS PROTEIN 1"/>
    <property type="match status" value="1"/>
</dbReference>
<accession>A0A094L8A5</accession>
<dbReference type="eggNOG" id="COG4301">
    <property type="taxonomic scope" value="Bacteria"/>
</dbReference>
<dbReference type="Pfam" id="PF10017">
    <property type="entry name" value="Methyltransf_33"/>
    <property type="match status" value="1"/>
</dbReference>
<sequence length="324" mass="37053">MSDPVSTTLPETEQADKEFLDDVIAGLHRQPKQLAPKYFYDEQGSRYFDQICQLEEYYPYRTELELLPRVAKELNDYFHQQTSDGIHVIEFGAGSLHKIKPLLEHVEQIDEFTAIDISGAHLQSACAELKNYFPELTIHGVEADFTRPFPLKAEGRVHLGFFPGSTIGNLAPAEAVEFLANARQTLGEGSYMLLGVDTKKDEQLLHQAYNDSAGVTAKFNKNVLVRINRELGADFDLDGFRHEAWYNDAKGRVEMHLRSVREQRVTLGTQVFDFAKDETIHTENSYKYHPHEFEDLAAKAGWHAEKWWLADNQMFSVTLLRSDQ</sequence>
<dbReference type="GO" id="GO:0008168">
    <property type="term" value="F:methyltransferase activity"/>
    <property type="evidence" value="ECO:0007669"/>
    <property type="project" value="UniProtKB-KW"/>
</dbReference>